<dbReference type="Gene3D" id="2.130.10.10">
    <property type="entry name" value="YVTN repeat-like/Quinoprotein amine dehydrogenase"/>
    <property type="match status" value="1"/>
</dbReference>
<keyword evidence="4" id="KW-1185">Reference proteome</keyword>
<evidence type="ECO:0000259" key="2">
    <source>
        <dbReference type="Pfam" id="PF13449"/>
    </source>
</evidence>
<dbReference type="RefSeq" id="WP_114644490.1">
    <property type="nucleotide sequence ID" value="NZ_QQNH01000002.1"/>
</dbReference>
<protein>
    <submittedName>
        <fullName evidence="3">Esterase-like activity of phytase family protein</fullName>
    </submittedName>
</protein>
<dbReference type="InterPro" id="IPR027372">
    <property type="entry name" value="Phytase-like_dom"/>
</dbReference>
<feature type="chain" id="PRO_5016793820" evidence="1">
    <location>
        <begin position="25"/>
        <end position="730"/>
    </location>
</feature>
<evidence type="ECO:0000313" key="4">
    <source>
        <dbReference type="Proteomes" id="UP000253759"/>
    </source>
</evidence>
<dbReference type="SUPFAM" id="SSF75011">
    <property type="entry name" value="3-carboxy-cis,cis-mucoante lactonizing enzyme"/>
    <property type="match status" value="1"/>
</dbReference>
<feature type="signal peptide" evidence="1">
    <location>
        <begin position="1"/>
        <end position="24"/>
    </location>
</feature>
<sequence>MQKSYVLAALAAGLLAGAALPAHAQTYFNRIASFPVALNTPDIEAEENSAEIITATEDGMTLVYSNALLGGVGFIDITDPANPQLGGFVQLEGGPTSVSVIGNKALVSVDTTDDFTAPTGYLAVVDITTLEVEAQCDLGGQPDAIARNADGSLIAISMENQRDEDFNDGIIPQLPSGNVTFLDVTDGTPDCGSLRVTELAGLADVAGEDAEPEYTDFNSANELAVTLQENNHIVIIDGNTGEVINHFSAGSVDLAGIDTEEDGQLSFTDSVEGVVREPDAIQWLDNDRVVIANEGDYEGGSRGFTIFHKDGTELYESGVSMEYISAQLGHYPEGRSDAKGIEPEGMEVGFWGDETLIFVNQERASLVAIYRDTGGEPEYIQSIPSGIGPEGALAIPERNLYVTANETDVSADGGAPAHVMIFERQDVEAPAYPQIMSALNEDGTPIGWAALSGLVADADEAGKLYAISDSFFSLMPSIYTIDATQSPALITKATLVTRDGAAAEALDLEGIALDGQGGFWLASEGDADKDIPHALYRVDAEGAIVEEVAFPEALLAGQKRFGAEGISPVGEGDDMVLWIAMQREWGDDAAGLVKLVSYKPSTGEWGAVHYPLEAPAEGAWVGLSEITISGDYAHIVERDNQIAAKAQLKKLYRVPVAELVAAELGSDLPVVTKEEVRDFIPDLLALNGYVLDKVEGFAIDAAGEGWVVTDNDGVDDSSGETNFWSIGTVQ</sequence>
<evidence type="ECO:0000313" key="3">
    <source>
        <dbReference type="EMBL" id="RDE10366.1"/>
    </source>
</evidence>
<dbReference type="InterPro" id="IPR015943">
    <property type="entry name" value="WD40/YVTN_repeat-like_dom_sf"/>
</dbReference>
<dbReference type="PANTHER" id="PTHR46928:SF1">
    <property type="entry name" value="MESENCHYME-SPECIFIC CELL SURFACE GLYCOPROTEIN"/>
    <property type="match status" value="1"/>
</dbReference>
<dbReference type="OrthoDB" id="9803927at2"/>
<accession>A0A369W6Q1</accession>
<reference evidence="4" key="1">
    <citation type="submission" date="2018-07" db="EMBL/GenBank/DDBJ databases">
        <authorList>
            <person name="Liu B.-T."/>
            <person name="Du Z."/>
        </authorList>
    </citation>
    <scope>NUCLEOTIDE SEQUENCE [LARGE SCALE GENOMIC DNA]</scope>
    <source>
        <strain evidence="4">XYN52</strain>
    </source>
</reference>
<organism evidence="3 4">
    <name type="scientific">Pelagibacterium lacus</name>
    <dbReference type="NCBI Taxonomy" id="2282655"/>
    <lineage>
        <taxon>Bacteria</taxon>
        <taxon>Pseudomonadati</taxon>
        <taxon>Pseudomonadota</taxon>
        <taxon>Alphaproteobacteria</taxon>
        <taxon>Hyphomicrobiales</taxon>
        <taxon>Devosiaceae</taxon>
        <taxon>Pelagibacterium</taxon>
    </lineage>
</organism>
<comment type="caution">
    <text evidence="3">The sequence shown here is derived from an EMBL/GenBank/DDBJ whole genome shotgun (WGS) entry which is preliminary data.</text>
</comment>
<dbReference type="Pfam" id="PF13449">
    <property type="entry name" value="Phytase-like"/>
    <property type="match status" value="1"/>
</dbReference>
<gene>
    <name evidence="3" type="ORF">DVH29_02015</name>
</gene>
<dbReference type="AlphaFoldDB" id="A0A369W6Q1"/>
<keyword evidence="1" id="KW-0732">Signal</keyword>
<evidence type="ECO:0000256" key="1">
    <source>
        <dbReference type="SAM" id="SignalP"/>
    </source>
</evidence>
<dbReference type="Proteomes" id="UP000253759">
    <property type="component" value="Unassembled WGS sequence"/>
</dbReference>
<dbReference type="PANTHER" id="PTHR46928">
    <property type="entry name" value="MESENCHYME-SPECIFIC CELL SURFACE GLYCOPROTEIN"/>
    <property type="match status" value="1"/>
</dbReference>
<proteinExistence type="predicted"/>
<dbReference type="EMBL" id="QQNH01000002">
    <property type="protein sequence ID" value="RDE10366.1"/>
    <property type="molecule type" value="Genomic_DNA"/>
</dbReference>
<name>A0A369W6Q1_9HYPH</name>
<dbReference type="InterPro" id="IPR052956">
    <property type="entry name" value="Mesenchyme-surface_protein"/>
</dbReference>
<feature type="domain" description="Phytase-like" evidence="2">
    <location>
        <begin position="447"/>
        <end position="712"/>
    </location>
</feature>